<evidence type="ECO:0000313" key="2">
    <source>
        <dbReference type="Proteomes" id="UP000824120"/>
    </source>
</evidence>
<name>A0A9J5WL08_SOLCO</name>
<reference evidence="1 2" key="1">
    <citation type="submission" date="2020-09" db="EMBL/GenBank/DDBJ databases">
        <title>De no assembly of potato wild relative species, Solanum commersonii.</title>
        <authorList>
            <person name="Cho K."/>
        </authorList>
    </citation>
    <scope>NUCLEOTIDE SEQUENCE [LARGE SCALE GENOMIC DNA]</scope>
    <source>
        <strain evidence="1">LZ3.2</strain>
        <tissue evidence="1">Leaf</tissue>
    </source>
</reference>
<organism evidence="1 2">
    <name type="scientific">Solanum commersonii</name>
    <name type="common">Commerson's wild potato</name>
    <name type="synonym">Commerson's nightshade</name>
    <dbReference type="NCBI Taxonomy" id="4109"/>
    <lineage>
        <taxon>Eukaryota</taxon>
        <taxon>Viridiplantae</taxon>
        <taxon>Streptophyta</taxon>
        <taxon>Embryophyta</taxon>
        <taxon>Tracheophyta</taxon>
        <taxon>Spermatophyta</taxon>
        <taxon>Magnoliopsida</taxon>
        <taxon>eudicotyledons</taxon>
        <taxon>Gunneridae</taxon>
        <taxon>Pentapetalae</taxon>
        <taxon>asterids</taxon>
        <taxon>lamiids</taxon>
        <taxon>Solanales</taxon>
        <taxon>Solanaceae</taxon>
        <taxon>Solanoideae</taxon>
        <taxon>Solaneae</taxon>
        <taxon>Solanum</taxon>
    </lineage>
</organism>
<accession>A0A9J5WL08</accession>
<proteinExistence type="predicted"/>
<dbReference type="EMBL" id="JACXVP010000011">
    <property type="protein sequence ID" value="KAG5576069.1"/>
    <property type="molecule type" value="Genomic_DNA"/>
</dbReference>
<gene>
    <name evidence="1" type="ORF">H5410_056203</name>
</gene>
<dbReference type="AlphaFoldDB" id="A0A9J5WL08"/>
<comment type="caution">
    <text evidence="1">The sequence shown here is derived from an EMBL/GenBank/DDBJ whole genome shotgun (WGS) entry which is preliminary data.</text>
</comment>
<evidence type="ECO:0000313" key="1">
    <source>
        <dbReference type="EMBL" id="KAG5576069.1"/>
    </source>
</evidence>
<feature type="non-terminal residue" evidence="1">
    <location>
        <position position="136"/>
    </location>
</feature>
<keyword evidence="2" id="KW-1185">Reference proteome</keyword>
<dbReference type="Proteomes" id="UP000824120">
    <property type="component" value="Chromosome 11"/>
</dbReference>
<sequence>VKKCVVKDHSVQLVEIADALGDPLNCSVTHRLLLFIADLIFSFGAQYTRTFGEVEAIWRLTECISSAVQKGCLEQCYTRFNHECTHKTQITYVKIKCALKISSCDTPFSKNLKLTILASNASSSSTKEIKCPHTKE</sequence>
<protein>
    <submittedName>
        <fullName evidence="1">Uncharacterized protein</fullName>
    </submittedName>
</protein>